<keyword evidence="7 8" id="KW-0472">Membrane</keyword>
<dbReference type="Pfam" id="PF04093">
    <property type="entry name" value="MreD"/>
    <property type="match status" value="1"/>
</dbReference>
<feature type="transmembrane region" description="Helical" evidence="8">
    <location>
        <begin position="101"/>
        <end position="124"/>
    </location>
</feature>
<evidence type="ECO:0000256" key="5">
    <source>
        <dbReference type="ARBA" id="ARBA00022960"/>
    </source>
</evidence>
<sequence>MRRYLLFIVLFILFIAEGTIYQVFAPDFRGSDYLFIPRWVFMIIIFAGIYRGRAIGTLHAVIFGVLYDIIFSSVLGIYTFAMGLIAYLFSIAHPFFQRNLVVSISMSIIAVMILEYFVYGFMLLLGYTTVLHEEFLYIRFIPTVIMNLVVIAVLAYPLRKWFYYVNQRAEEQDKFHS</sequence>
<evidence type="ECO:0000256" key="7">
    <source>
        <dbReference type="ARBA" id="ARBA00023136"/>
    </source>
</evidence>
<accession>A0ABS6JXE4</accession>
<evidence type="ECO:0000256" key="3">
    <source>
        <dbReference type="ARBA" id="ARBA00022475"/>
    </source>
</evidence>
<keyword evidence="10" id="KW-1185">Reference proteome</keyword>
<dbReference type="Proteomes" id="UP000790580">
    <property type="component" value="Unassembled WGS sequence"/>
</dbReference>
<feature type="transmembrane region" description="Helical" evidence="8">
    <location>
        <begin position="136"/>
        <end position="158"/>
    </location>
</feature>
<proteinExistence type="inferred from homology"/>
<comment type="similarity">
    <text evidence="2">Belongs to the MreD family.</text>
</comment>
<evidence type="ECO:0000256" key="2">
    <source>
        <dbReference type="ARBA" id="ARBA00007776"/>
    </source>
</evidence>
<comment type="caution">
    <text evidence="9">The sequence shown here is derived from an EMBL/GenBank/DDBJ whole genome shotgun (WGS) entry which is preliminary data.</text>
</comment>
<comment type="subcellular location">
    <subcellularLocation>
        <location evidence="1">Cell membrane</location>
        <topology evidence="1">Multi-pass membrane protein</topology>
    </subcellularLocation>
</comment>
<feature type="transmembrane region" description="Helical" evidence="8">
    <location>
        <begin position="62"/>
        <end position="89"/>
    </location>
</feature>
<feature type="transmembrane region" description="Helical" evidence="8">
    <location>
        <begin position="34"/>
        <end position="50"/>
    </location>
</feature>
<evidence type="ECO:0000256" key="1">
    <source>
        <dbReference type="ARBA" id="ARBA00004651"/>
    </source>
</evidence>
<reference evidence="9 10" key="1">
    <citation type="submission" date="2021-06" db="EMBL/GenBank/DDBJ databases">
        <title>Bacillus sp. RD4P76, an endophyte from a halophyte.</title>
        <authorList>
            <person name="Sun J.-Q."/>
        </authorList>
    </citation>
    <scope>NUCLEOTIDE SEQUENCE [LARGE SCALE GENOMIC DNA]</scope>
    <source>
        <strain evidence="9 10">JCM 17098</strain>
    </source>
</reference>
<keyword evidence="5" id="KW-0133">Cell shape</keyword>
<evidence type="ECO:0000313" key="10">
    <source>
        <dbReference type="Proteomes" id="UP000790580"/>
    </source>
</evidence>
<gene>
    <name evidence="9" type="primary">mreD</name>
    <name evidence="9" type="ORF">KS407_10695</name>
</gene>
<name>A0ABS6JXE4_9BACI</name>
<evidence type="ECO:0000313" key="9">
    <source>
        <dbReference type="EMBL" id="MBU9721902.1"/>
    </source>
</evidence>
<keyword evidence="3" id="KW-1003">Cell membrane</keyword>
<protein>
    <submittedName>
        <fullName evidence="9">Rod shape-determining protein MreD</fullName>
    </submittedName>
</protein>
<keyword evidence="6 8" id="KW-1133">Transmembrane helix</keyword>
<organism evidence="9 10">
    <name type="scientific">Evansella alkalicola</name>
    <dbReference type="NCBI Taxonomy" id="745819"/>
    <lineage>
        <taxon>Bacteria</taxon>
        <taxon>Bacillati</taxon>
        <taxon>Bacillota</taxon>
        <taxon>Bacilli</taxon>
        <taxon>Bacillales</taxon>
        <taxon>Bacillaceae</taxon>
        <taxon>Evansella</taxon>
    </lineage>
</organism>
<dbReference type="EMBL" id="JAHQCR010000045">
    <property type="protein sequence ID" value="MBU9721902.1"/>
    <property type="molecule type" value="Genomic_DNA"/>
</dbReference>
<evidence type="ECO:0000256" key="8">
    <source>
        <dbReference type="SAM" id="Phobius"/>
    </source>
</evidence>
<dbReference type="InterPro" id="IPR007227">
    <property type="entry name" value="Cell_shape_determining_MreD"/>
</dbReference>
<evidence type="ECO:0000256" key="6">
    <source>
        <dbReference type="ARBA" id="ARBA00022989"/>
    </source>
</evidence>
<dbReference type="NCBIfam" id="TIGR03426">
    <property type="entry name" value="shape_MreD"/>
    <property type="match status" value="1"/>
</dbReference>
<keyword evidence="4 8" id="KW-0812">Transmembrane</keyword>
<evidence type="ECO:0000256" key="4">
    <source>
        <dbReference type="ARBA" id="ARBA00022692"/>
    </source>
</evidence>